<keyword evidence="4" id="KW-1185">Reference proteome</keyword>
<dbReference type="PANTHER" id="PTHR38690:SF1">
    <property type="entry name" value="PROTEASE"/>
    <property type="match status" value="1"/>
</dbReference>
<feature type="domain" description="YhdP central" evidence="2">
    <location>
        <begin position="18"/>
        <end position="1259"/>
    </location>
</feature>
<name>A0A317MRK3_9GAMM</name>
<feature type="region of interest" description="Disordered" evidence="1">
    <location>
        <begin position="1253"/>
        <end position="1276"/>
    </location>
</feature>
<dbReference type="RefSeq" id="WP_110019752.1">
    <property type="nucleotide sequence ID" value="NZ_QGTJ01000011.1"/>
</dbReference>
<protein>
    <submittedName>
        <fullName evidence="3">Uncharacterized protein (TIGR02099 family)</fullName>
    </submittedName>
</protein>
<dbReference type="AlphaFoldDB" id="A0A317MRK3"/>
<proteinExistence type="predicted"/>
<feature type="compositionally biased region" description="Pro residues" evidence="1">
    <location>
        <begin position="1266"/>
        <end position="1276"/>
    </location>
</feature>
<reference evidence="3 4" key="1">
    <citation type="submission" date="2018-05" db="EMBL/GenBank/DDBJ databases">
        <title>Genomic Encyclopedia of Type Strains, Phase IV (KMG-IV): sequencing the most valuable type-strain genomes for metagenomic binning, comparative biology and taxonomic classification.</title>
        <authorList>
            <person name="Goeker M."/>
        </authorList>
    </citation>
    <scope>NUCLEOTIDE SEQUENCE [LARGE SCALE GENOMIC DNA]</scope>
    <source>
        <strain evidence="3 4">DSM 23606</strain>
    </source>
</reference>
<comment type="caution">
    <text evidence="3">The sequence shown here is derived from an EMBL/GenBank/DDBJ whole genome shotgun (WGS) entry which is preliminary data.</text>
</comment>
<dbReference type="NCBIfam" id="TIGR02099">
    <property type="entry name" value="YhdP family protein"/>
    <property type="match status" value="1"/>
</dbReference>
<sequence length="1276" mass="136931">MHRHLHTAFRHTWLWTHRLAVVSLLLAAVLVSAARWWLPHLDTHRVQIEDWLSHALAAPVSVGPLAADWHGWGPALAVSGLRVRDPRSGAEVLAFDHAIVELSPLRSLLALRPVVSALDLRGVNLLLRREADGRLGLLPASGEPVPLEELLSAAAALDRVDLRDGQVHIEDPADTTAPLALADLRFTLRGGHAGRRLAFDVHVAGGELYGATQLTRIGPQREDWDGRFYLRARGIDLAMLPLAWHPQSGRGDAELWGTLQAGWPTLLRGRIAVGELQLAEIRTLPGLAAWLNASARLALRFDWTRTEAPAWHAIAELDRPTADGNSLPPQLEVTADADGMLTAVLHDAPLTQWGPWLAGLAGVDAGQYRRLAPSARLPELALRLDPRRPQAFAAAARVEDLHWRADGALPGAERIRAKVQANAAGGRIELDSPGLVFDAPAVFRAPFVFGVAHGRLGWTRTAGGWRVGIDALTLENPALAAVFDGSVELPDGAVPLLDLHGRVSRLNVAAAPAYLPDRLIGAGISWLDAALLGGRGRDGVVRLRGRVSDFPFSDGNGEFLARFHVDDGVLHFAPGWPDIRELSADVVFAGPRLDVDASHLRLLDLEATQAHVAIADLEHTTVEVQGRVTAEGEALQGLLRETPLRRRVGRFADELELRGPHQLTLEMNIPTDERDMSVRGQLDFLGSQLALAPAGWTFTDIRGALDIDGDGVHGRDIALHLGSEALQLDAQTAANGDARFRLDGRFSAAQLLGEAAPKLLGEPPALSGSAEGTLVLSVPGARPNAPQYALTLDSDLEGIAVRLPAPLGKSARERRALALRIEVGARERARLSASYGDDLRALLDIADFPGQPHIERGDLRYGDGEPRLPNSGVRLGIDLPRYAWTGSASASTEGSTLPALPSWLTRIEASIGELQLAGQRFERQSLVATPARGGWQLALDGPQLSGSALLPPTPSSATPYRVTLQRLFLRRGDEAGDNGPLPDAPEVSSRADGPDPRRLPALNLSVDELRLDERPLGRLTLSGAPVSGGYQVQPLELHATAHDLNATLDWRMLGSVPRTRLDLKLVSRALGDTLAAFGYGGNFRRAPAQADARLEWPLALPDIDLAQMQGSLKVHVDEGQLLEANPGVGRLLGLVSLSAIARRLTLDFRDFFGEGFGFDRIDARFRFADGKALTEKLEIEGPAASISVHGETDLVGRSYDQRVTVTPRLTAALPIAGALAGGPVGAAAGLLVDRLLGRSIDRLSSYHYDLKGPWQSPQVEPSAGETPPPASAPAGR</sequence>
<evidence type="ECO:0000313" key="3">
    <source>
        <dbReference type="EMBL" id="PWV59346.1"/>
    </source>
</evidence>
<evidence type="ECO:0000259" key="2">
    <source>
        <dbReference type="Pfam" id="PF13116"/>
    </source>
</evidence>
<gene>
    <name evidence="3" type="ORF">C7443_111118</name>
</gene>
<dbReference type="Pfam" id="PF13116">
    <property type="entry name" value="YhdP"/>
    <property type="match status" value="1"/>
</dbReference>
<evidence type="ECO:0000256" key="1">
    <source>
        <dbReference type="SAM" id="MobiDB-lite"/>
    </source>
</evidence>
<dbReference type="OrthoDB" id="9762238at2"/>
<accession>A0A317MRK3</accession>
<dbReference type="PANTHER" id="PTHR38690">
    <property type="entry name" value="PROTEASE-RELATED"/>
    <property type="match status" value="1"/>
</dbReference>
<evidence type="ECO:0000313" key="4">
    <source>
        <dbReference type="Proteomes" id="UP000246569"/>
    </source>
</evidence>
<feature type="region of interest" description="Disordered" evidence="1">
    <location>
        <begin position="972"/>
        <end position="999"/>
    </location>
</feature>
<dbReference type="EMBL" id="QGTJ01000011">
    <property type="protein sequence ID" value="PWV59346.1"/>
    <property type="molecule type" value="Genomic_DNA"/>
</dbReference>
<organism evidence="3 4">
    <name type="scientific">Plasticicumulans acidivorans</name>
    <dbReference type="NCBI Taxonomy" id="886464"/>
    <lineage>
        <taxon>Bacteria</taxon>
        <taxon>Pseudomonadati</taxon>
        <taxon>Pseudomonadota</taxon>
        <taxon>Gammaproteobacteria</taxon>
        <taxon>Candidatus Competibacteraceae</taxon>
        <taxon>Plasticicumulans</taxon>
    </lineage>
</organism>
<dbReference type="InterPro" id="IPR025263">
    <property type="entry name" value="YhdP_central"/>
</dbReference>
<dbReference type="InterPro" id="IPR011836">
    <property type="entry name" value="YhdP"/>
</dbReference>
<dbReference type="Proteomes" id="UP000246569">
    <property type="component" value="Unassembled WGS sequence"/>
</dbReference>